<protein>
    <submittedName>
        <fullName evidence="6">Thymidine phosphorylase</fullName>
        <ecNumber evidence="6">2.4.2.4</ecNumber>
    </submittedName>
</protein>
<dbReference type="PANTHER" id="PTHR10515:SF0">
    <property type="entry name" value="THYMIDINE PHOSPHORYLASE"/>
    <property type="match status" value="1"/>
</dbReference>
<dbReference type="Proteomes" id="UP000271469">
    <property type="component" value="Chromosome"/>
</dbReference>
<dbReference type="SUPFAM" id="SSF47648">
    <property type="entry name" value="Nucleoside phosphorylase/phosphoribosyltransferase N-terminal domain"/>
    <property type="match status" value="1"/>
</dbReference>
<keyword evidence="3 6" id="KW-0328">Glycosyltransferase</keyword>
<reference evidence="6 7" key="1">
    <citation type="submission" date="2018-11" db="EMBL/GenBank/DDBJ databases">
        <title>Gordonia insulae sp. nov., isolated from an island soil.</title>
        <authorList>
            <person name="Kim Y.S."/>
            <person name="Kim S.B."/>
        </authorList>
    </citation>
    <scope>NUCLEOTIDE SEQUENCE [LARGE SCALE GENOMIC DNA]</scope>
    <source>
        <strain evidence="6 7">MMS17-SY073</strain>
    </source>
</reference>
<dbReference type="Gene3D" id="3.40.1030.10">
    <property type="entry name" value="Nucleoside phosphorylase/phosphoribosyltransferase catalytic domain"/>
    <property type="match status" value="1"/>
</dbReference>
<dbReference type="EMBL" id="CP033972">
    <property type="protein sequence ID" value="AZG44888.1"/>
    <property type="molecule type" value="Genomic_DNA"/>
</dbReference>
<dbReference type="PANTHER" id="PTHR10515">
    <property type="entry name" value="THYMIDINE PHOSPHORYLASE"/>
    <property type="match status" value="1"/>
</dbReference>
<evidence type="ECO:0000256" key="3">
    <source>
        <dbReference type="ARBA" id="ARBA00022676"/>
    </source>
</evidence>
<dbReference type="NCBIfam" id="NF004490">
    <property type="entry name" value="PRK05820.1"/>
    <property type="match status" value="1"/>
</dbReference>
<dbReference type="Pfam" id="PF07831">
    <property type="entry name" value="PYNP_C"/>
    <property type="match status" value="1"/>
</dbReference>
<dbReference type="InterPro" id="IPR036566">
    <property type="entry name" value="PYNP-like_C_sf"/>
</dbReference>
<evidence type="ECO:0000259" key="5">
    <source>
        <dbReference type="SMART" id="SM00941"/>
    </source>
</evidence>
<evidence type="ECO:0000256" key="2">
    <source>
        <dbReference type="ARBA" id="ARBA00011738"/>
    </source>
</evidence>
<dbReference type="GO" id="GO:0009032">
    <property type="term" value="F:thymidine phosphorylase activity"/>
    <property type="evidence" value="ECO:0007669"/>
    <property type="project" value="UniProtKB-EC"/>
</dbReference>
<dbReference type="EC" id="2.4.2.4" evidence="6"/>
<keyword evidence="4 6" id="KW-0808">Transferase</keyword>
<dbReference type="InterPro" id="IPR036320">
    <property type="entry name" value="Glycosyl_Trfase_fam3_N_dom_sf"/>
</dbReference>
<dbReference type="InterPro" id="IPR017872">
    <property type="entry name" value="Pyrmidine_PPase_CS"/>
</dbReference>
<dbReference type="InterPro" id="IPR035902">
    <property type="entry name" value="Nuc_phospho_transferase"/>
</dbReference>
<dbReference type="InterPro" id="IPR013102">
    <property type="entry name" value="PYNP_C"/>
</dbReference>
<comment type="subunit">
    <text evidence="2">Homodimer.</text>
</comment>
<dbReference type="Pfam" id="PF02885">
    <property type="entry name" value="Glycos_trans_3N"/>
    <property type="match status" value="1"/>
</dbReference>
<dbReference type="FunFam" id="3.40.1030.10:FF:000003">
    <property type="entry name" value="Pyrimidine-nucleoside phosphorylase"/>
    <property type="match status" value="1"/>
</dbReference>
<dbReference type="GO" id="GO:0006206">
    <property type="term" value="P:pyrimidine nucleobase metabolic process"/>
    <property type="evidence" value="ECO:0007669"/>
    <property type="project" value="InterPro"/>
</dbReference>
<evidence type="ECO:0000313" key="7">
    <source>
        <dbReference type="Proteomes" id="UP000271469"/>
    </source>
</evidence>
<dbReference type="InterPro" id="IPR017459">
    <property type="entry name" value="Glycosyl_Trfase_fam3_N_dom"/>
</dbReference>
<dbReference type="SUPFAM" id="SSF54680">
    <property type="entry name" value="Pyrimidine nucleoside phosphorylase C-terminal domain"/>
    <property type="match status" value="1"/>
</dbReference>
<dbReference type="KEGG" id="gom:D7316_01480"/>
<dbReference type="SUPFAM" id="SSF52418">
    <property type="entry name" value="Nucleoside phosphorylase/phosphoribosyltransferase catalytic domain"/>
    <property type="match status" value="1"/>
</dbReference>
<proteinExistence type="inferred from homology"/>
<accession>A0A3G8JIX2</accession>
<dbReference type="RefSeq" id="WP_124707687.1">
    <property type="nucleotide sequence ID" value="NZ_CP033972.1"/>
</dbReference>
<dbReference type="InterPro" id="IPR000312">
    <property type="entry name" value="Glycosyl_Trfase_fam3"/>
</dbReference>
<evidence type="ECO:0000313" key="6">
    <source>
        <dbReference type="EMBL" id="AZG44888.1"/>
    </source>
</evidence>
<dbReference type="Gene3D" id="3.90.1170.30">
    <property type="entry name" value="Pyrimidine nucleoside phosphorylase-like, C-terminal domain"/>
    <property type="match status" value="1"/>
</dbReference>
<dbReference type="Pfam" id="PF00591">
    <property type="entry name" value="Glycos_transf_3"/>
    <property type="match status" value="1"/>
</dbReference>
<dbReference type="OrthoDB" id="9763887at2"/>
<feature type="domain" description="Pyrimidine nucleoside phosphorylase C-terminal" evidence="5">
    <location>
        <begin position="364"/>
        <end position="438"/>
    </location>
</feature>
<evidence type="ECO:0000256" key="1">
    <source>
        <dbReference type="ARBA" id="ARBA00006915"/>
    </source>
</evidence>
<dbReference type="GO" id="GO:0005829">
    <property type="term" value="C:cytosol"/>
    <property type="evidence" value="ECO:0007669"/>
    <property type="project" value="TreeGrafter"/>
</dbReference>
<evidence type="ECO:0000256" key="4">
    <source>
        <dbReference type="ARBA" id="ARBA00022679"/>
    </source>
</evidence>
<dbReference type="InterPro" id="IPR000053">
    <property type="entry name" value="Thymidine/pyrmidine_PPase"/>
</dbReference>
<dbReference type="InterPro" id="IPR018090">
    <property type="entry name" value="Pyrmidine_PPas_bac/euk"/>
</dbReference>
<organism evidence="6 7">
    <name type="scientific">Gordonia insulae</name>
    <dbReference type="NCBI Taxonomy" id="2420509"/>
    <lineage>
        <taxon>Bacteria</taxon>
        <taxon>Bacillati</taxon>
        <taxon>Actinomycetota</taxon>
        <taxon>Actinomycetes</taxon>
        <taxon>Mycobacteriales</taxon>
        <taxon>Gordoniaceae</taxon>
        <taxon>Gordonia</taxon>
    </lineage>
</organism>
<dbReference type="GO" id="GO:0004645">
    <property type="term" value="F:1,4-alpha-oligoglucan phosphorylase activity"/>
    <property type="evidence" value="ECO:0007669"/>
    <property type="project" value="InterPro"/>
</dbReference>
<dbReference type="PROSITE" id="PS00647">
    <property type="entry name" value="THYMID_PHOSPHORYLASE"/>
    <property type="match status" value="1"/>
</dbReference>
<sequence length="456" mass="47447">MSAADRADAAGDPARVREVIDTISVIWTKRDGGELSDAQIRWIVDRYARSGSGSGDVVAEEQMSALLMAILLRGMSRREIATWTQAMIDSGRRMDFSGLRRDGRPMVTVDKHSTGGVGDKITLPLAPLVASFGVAVPQLSGRGLGHTGGTLDKLESIPGWRAEVGSADMAAQLERVGAVVCAAGGDLAPADRRLYALRDVTGTVESIPLLASSIMSKKIAEGTGALVLDVKFGSGAFLKEEAQSRELAETMVWLGESAGVRTRALLTDMSTPLGLTAGNALEVAESLEVLAGGGPDDVVELTLALAREMLDAAGMPDADPAEHLAGGAAMDTWRAMIAAQGGDPDAPLPRARHTETIAATQGGVITEMDAMAVGVAAWRLGAGRAVPGQAVQAEAGITLHAKPGDRVRAGEPLFTLHTQTPDRFDAARAALDDAVSVGDDPPQRTPLVIDRVTVGS</sequence>
<dbReference type="NCBIfam" id="TIGR02644">
    <property type="entry name" value="Y_phosphoryl"/>
    <property type="match status" value="1"/>
</dbReference>
<name>A0A3G8JIX2_9ACTN</name>
<dbReference type="GO" id="GO:0006213">
    <property type="term" value="P:pyrimidine nucleoside metabolic process"/>
    <property type="evidence" value="ECO:0007669"/>
    <property type="project" value="InterPro"/>
</dbReference>
<comment type="similarity">
    <text evidence="1">Belongs to the thymidine/pyrimidine-nucleoside phosphorylase family.</text>
</comment>
<gene>
    <name evidence="6" type="primary">deoA</name>
    <name evidence="6" type="ORF">D7316_01480</name>
</gene>
<dbReference type="AlphaFoldDB" id="A0A3G8JIX2"/>
<dbReference type="Gene3D" id="1.20.970.10">
    <property type="entry name" value="Transferase, Pyrimidine Nucleoside Phosphorylase, Chain C"/>
    <property type="match status" value="1"/>
</dbReference>
<keyword evidence="7" id="KW-1185">Reference proteome</keyword>
<dbReference type="SMART" id="SM00941">
    <property type="entry name" value="PYNP_C"/>
    <property type="match status" value="1"/>
</dbReference>
<dbReference type="PIRSF" id="PIRSF000478">
    <property type="entry name" value="TP_PyNP"/>
    <property type="match status" value="1"/>
</dbReference>